<name>S8DJX5_FOMSC</name>
<protein>
    <submittedName>
        <fullName evidence="2">Uncharacterized protein</fullName>
    </submittedName>
</protein>
<feature type="region of interest" description="Disordered" evidence="1">
    <location>
        <begin position="25"/>
        <end position="91"/>
    </location>
</feature>
<accession>S8DJX5</accession>
<feature type="compositionally biased region" description="Basic and acidic residues" evidence="1">
    <location>
        <begin position="25"/>
        <end position="72"/>
    </location>
</feature>
<evidence type="ECO:0000313" key="2">
    <source>
        <dbReference type="EMBL" id="EPS93117.1"/>
    </source>
</evidence>
<keyword evidence="3" id="KW-1185">Reference proteome</keyword>
<evidence type="ECO:0000313" key="3">
    <source>
        <dbReference type="Proteomes" id="UP000015241"/>
    </source>
</evidence>
<dbReference type="Proteomes" id="UP000015241">
    <property type="component" value="Unassembled WGS sequence"/>
</dbReference>
<gene>
    <name evidence="2" type="ORF">FOMPIDRAFT_1056271</name>
</gene>
<proteinExistence type="predicted"/>
<dbReference type="AlphaFoldDB" id="S8DJX5"/>
<sequence length="284" mass="32092">MSASNTPNPELEILELERKLAAARAKAEADRIAAEERAKREAEAAEQRRKEEEAEAQRVAEERARLVEEQQRASEAVDAARTKAAGKMRARLGPSEGAYVQAENACVQCSGKGLECFRPSTGSKKVCRKCTVEKTRCDWPGEPVKKRRVNTGAKAGKKTAEEINDSDVYDKPEVGPSKKWKWAMKQGEGSAEAEEMSDRELLFHLLTEVQELRVDLQKEQASRRTLESKLEQMIFSTRAQHEVRNVVIKDYMDKVTEELRETETEWEGSESESESESKESEELE</sequence>
<feature type="region of interest" description="Disordered" evidence="1">
    <location>
        <begin position="258"/>
        <end position="284"/>
    </location>
</feature>
<organism evidence="2 3">
    <name type="scientific">Fomitopsis schrenkii</name>
    <name type="common">Brown rot fungus</name>
    <dbReference type="NCBI Taxonomy" id="2126942"/>
    <lineage>
        <taxon>Eukaryota</taxon>
        <taxon>Fungi</taxon>
        <taxon>Dikarya</taxon>
        <taxon>Basidiomycota</taxon>
        <taxon>Agaricomycotina</taxon>
        <taxon>Agaricomycetes</taxon>
        <taxon>Polyporales</taxon>
        <taxon>Fomitopsis</taxon>
    </lineage>
</organism>
<feature type="compositionally biased region" description="Basic and acidic residues" evidence="1">
    <location>
        <begin position="275"/>
        <end position="284"/>
    </location>
</feature>
<dbReference type="HOGENOM" id="CLU_980162_0_0_1"/>
<feature type="compositionally biased region" description="Acidic residues" evidence="1">
    <location>
        <begin position="264"/>
        <end position="274"/>
    </location>
</feature>
<dbReference type="EMBL" id="KE504298">
    <property type="protein sequence ID" value="EPS93117.1"/>
    <property type="molecule type" value="Genomic_DNA"/>
</dbReference>
<reference evidence="2 3" key="1">
    <citation type="journal article" date="2012" name="Science">
        <title>The Paleozoic origin of enzymatic lignin decomposition reconstructed from 31 fungal genomes.</title>
        <authorList>
            <person name="Floudas D."/>
            <person name="Binder M."/>
            <person name="Riley R."/>
            <person name="Barry K."/>
            <person name="Blanchette R.A."/>
            <person name="Henrissat B."/>
            <person name="Martinez A.T."/>
            <person name="Otillar R."/>
            <person name="Spatafora J.W."/>
            <person name="Yadav J.S."/>
            <person name="Aerts A."/>
            <person name="Benoit I."/>
            <person name="Boyd A."/>
            <person name="Carlson A."/>
            <person name="Copeland A."/>
            <person name="Coutinho P.M."/>
            <person name="de Vries R.P."/>
            <person name="Ferreira P."/>
            <person name="Findley K."/>
            <person name="Foster B."/>
            <person name="Gaskell J."/>
            <person name="Glotzer D."/>
            <person name="Gorecki P."/>
            <person name="Heitman J."/>
            <person name="Hesse C."/>
            <person name="Hori C."/>
            <person name="Igarashi K."/>
            <person name="Jurgens J.A."/>
            <person name="Kallen N."/>
            <person name="Kersten P."/>
            <person name="Kohler A."/>
            <person name="Kuees U."/>
            <person name="Kumar T.K.A."/>
            <person name="Kuo A."/>
            <person name="LaButti K."/>
            <person name="Larrondo L.F."/>
            <person name="Lindquist E."/>
            <person name="Ling A."/>
            <person name="Lombard V."/>
            <person name="Lucas S."/>
            <person name="Lundell T."/>
            <person name="Martin R."/>
            <person name="McLaughlin D.J."/>
            <person name="Morgenstern I."/>
            <person name="Morin E."/>
            <person name="Murat C."/>
            <person name="Nagy L.G."/>
            <person name="Nolan M."/>
            <person name="Ohm R.A."/>
            <person name="Patyshakuliyeva A."/>
            <person name="Rokas A."/>
            <person name="Ruiz-Duenas F.J."/>
            <person name="Sabat G."/>
            <person name="Salamov A."/>
            <person name="Samejima M."/>
            <person name="Schmutz J."/>
            <person name="Slot J.C."/>
            <person name="St John F."/>
            <person name="Stenlid J."/>
            <person name="Sun H."/>
            <person name="Sun S."/>
            <person name="Syed K."/>
            <person name="Tsang A."/>
            <person name="Wiebenga A."/>
            <person name="Young D."/>
            <person name="Pisabarro A."/>
            <person name="Eastwood D.C."/>
            <person name="Martin F."/>
            <person name="Cullen D."/>
            <person name="Grigoriev I.V."/>
            <person name="Hibbett D.S."/>
        </authorList>
    </citation>
    <scope>NUCLEOTIDE SEQUENCE</scope>
    <source>
        <strain evidence="3">FP-58527</strain>
    </source>
</reference>
<evidence type="ECO:0000256" key="1">
    <source>
        <dbReference type="SAM" id="MobiDB-lite"/>
    </source>
</evidence>
<dbReference type="InParanoid" id="S8DJX5"/>